<reference evidence="1 2" key="1">
    <citation type="submission" date="2005-07" db="EMBL/GenBank/DDBJ databases">
        <authorList>
            <person name="Mural R.J."/>
            <person name="Li P.W."/>
            <person name="Adams M.D."/>
            <person name="Amanatides P.G."/>
            <person name="Baden-Tillson H."/>
            <person name="Barnstead M."/>
            <person name="Chin S.H."/>
            <person name="Dew I."/>
            <person name="Evans C.A."/>
            <person name="Ferriera S."/>
            <person name="Flanigan M."/>
            <person name="Fosler C."/>
            <person name="Glodek A."/>
            <person name="Gu Z."/>
            <person name="Holt R.A."/>
            <person name="Jennings D."/>
            <person name="Kraft C.L."/>
            <person name="Lu F."/>
            <person name="Nguyen T."/>
            <person name="Nusskern D.R."/>
            <person name="Pfannkoch C.M."/>
            <person name="Sitter C."/>
            <person name="Sutton G.G."/>
            <person name="Venter J.C."/>
            <person name="Wang Z."/>
            <person name="Woodage T."/>
            <person name="Zheng X.H."/>
            <person name="Zhong F."/>
        </authorList>
    </citation>
    <scope>NUCLEOTIDE SEQUENCE [LARGE SCALE GENOMIC DNA]</scope>
    <source>
        <strain>BN</strain>
        <strain evidence="2">Sprague-Dawley</strain>
    </source>
</reference>
<sequence>MGCWAVLSESRGIAELMCICLIRLFGELNRKKDTKRRVCYLTQIYPYHH</sequence>
<evidence type="ECO:0000313" key="1">
    <source>
        <dbReference type="EMBL" id="EDM02284.1"/>
    </source>
</evidence>
<accession>A6HTS1</accession>
<gene>
    <name evidence="1" type="ORF">rCG_37002</name>
</gene>
<dbReference type="EMBL" id="CH473951">
    <property type="protein sequence ID" value="EDM02284.1"/>
    <property type="molecule type" value="Genomic_DNA"/>
</dbReference>
<evidence type="ECO:0000313" key="2">
    <source>
        <dbReference type="Proteomes" id="UP000234681"/>
    </source>
</evidence>
<proteinExistence type="predicted"/>
<protein>
    <submittedName>
        <fullName evidence="1">RCG37002</fullName>
    </submittedName>
</protein>
<feature type="non-terminal residue" evidence="1">
    <location>
        <position position="49"/>
    </location>
</feature>
<organism evidence="1 2">
    <name type="scientific">Rattus norvegicus</name>
    <name type="common">Rat</name>
    <dbReference type="NCBI Taxonomy" id="10116"/>
    <lineage>
        <taxon>Eukaryota</taxon>
        <taxon>Metazoa</taxon>
        <taxon>Chordata</taxon>
        <taxon>Craniata</taxon>
        <taxon>Vertebrata</taxon>
        <taxon>Euteleostomi</taxon>
        <taxon>Mammalia</taxon>
        <taxon>Eutheria</taxon>
        <taxon>Euarchontoglires</taxon>
        <taxon>Glires</taxon>
        <taxon>Rodentia</taxon>
        <taxon>Myomorpha</taxon>
        <taxon>Muroidea</taxon>
        <taxon>Muridae</taxon>
        <taxon>Murinae</taxon>
        <taxon>Rattus</taxon>
    </lineage>
</organism>
<name>A6HTS1_RAT</name>
<dbReference type="AlphaFoldDB" id="A6HTS1"/>
<dbReference type="Proteomes" id="UP000234681">
    <property type="component" value="Chromosome 15"/>
</dbReference>